<dbReference type="AlphaFoldDB" id="A0A183TFM3"/>
<evidence type="ECO:0000313" key="3">
    <source>
        <dbReference type="WBParaSite" id="SSLN_0001584201-mRNA-1"/>
    </source>
</evidence>
<evidence type="ECO:0000313" key="1">
    <source>
        <dbReference type="EMBL" id="VDM01657.1"/>
    </source>
</evidence>
<proteinExistence type="predicted"/>
<reference evidence="3" key="1">
    <citation type="submission" date="2016-06" db="UniProtKB">
        <authorList>
            <consortium name="WormBaseParasite"/>
        </authorList>
    </citation>
    <scope>IDENTIFICATION</scope>
</reference>
<organism evidence="3">
    <name type="scientific">Schistocephalus solidus</name>
    <name type="common">Tapeworm</name>
    <dbReference type="NCBI Taxonomy" id="70667"/>
    <lineage>
        <taxon>Eukaryota</taxon>
        <taxon>Metazoa</taxon>
        <taxon>Spiralia</taxon>
        <taxon>Lophotrochozoa</taxon>
        <taxon>Platyhelminthes</taxon>
        <taxon>Cestoda</taxon>
        <taxon>Eucestoda</taxon>
        <taxon>Diphyllobothriidea</taxon>
        <taxon>Diphyllobothriidae</taxon>
        <taxon>Schistocephalus</taxon>
    </lineage>
</organism>
<sequence>MEVIQLPSLVRVDGQSLHSVQECHQDHDLVHLQYDVQVNNMVIPDRGLQPAKALTGFGDPLSNLVIDSRVA</sequence>
<reference evidence="1 2" key="2">
    <citation type="submission" date="2018-11" db="EMBL/GenBank/DDBJ databases">
        <authorList>
            <consortium name="Pathogen Informatics"/>
        </authorList>
    </citation>
    <scope>NUCLEOTIDE SEQUENCE [LARGE SCALE GENOMIC DNA]</scope>
    <source>
        <strain evidence="1 2">NST_G2</strain>
    </source>
</reference>
<accession>A0A183TFM3</accession>
<gene>
    <name evidence="1" type="ORF">SSLN_LOCUS15271</name>
</gene>
<protein>
    <submittedName>
        <fullName evidence="3">Protein kinase domain-containing protein</fullName>
    </submittedName>
</protein>
<evidence type="ECO:0000313" key="2">
    <source>
        <dbReference type="Proteomes" id="UP000275846"/>
    </source>
</evidence>
<dbReference type="WBParaSite" id="SSLN_0001584201-mRNA-1">
    <property type="protein sequence ID" value="SSLN_0001584201-mRNA-1"/>
    <property type="gene ID" value="SSLN_0001584201"/>
</dbReference>
<name>A0A183TFM3_SCHSO</name>
<keyword evidence="2" id="KW-1185">Reference proteome</keyword>
<dbReference type="Proteomes" id="UP000275846">
    <property type="component" value="Unassembled WGS sequence"/>
</dbReference>
<dbReference type="EMBL" id="UYSU01039755">
    <property type="protein sequence ID" value="VDM01657.1"/>
    <property type="molecule type" value="Genomic_DNA"/>
</dbReference>